<keyword evidence="1" id="KW-0245">EGF-like domain</keyword>
<dbReference type="GO" id="GO:0005509">
    <property type="term" value="F:calcium ion binding"/>
    <property type="evidence" value="ECO:0007669"/>
    <property type="project" value="InterPro"/>
</dbReference>
<dbReference type="SMART" id="SM00181">
    <property type="entry name" value="EGF"/>
    <property type="match status" value="8"/>
</dbReference>
<protein>
    <submittedName>
        <fullName evidence="6">EGF domain</fullName>
    </submittedName>
</protein>
<dbReference type="PANTHER" id="PTHR24034:SF89">
    <property type="entry name" value="COMPLEMENT COMPONENT C1Q RECEPTOR"/>
    <property type="match status" value="1"/>
</dbReference>
<comment type="caution">
    <text evidence="6">The sequence shown here is derived from an EMBL/GenBank/DDBJ whole genome shotgun (WGS) entry which is preliminary data.</text>
</comment>
<dbReference type="EMBL" id="MU825398">
    <property type="protein sequence ID" value="KAJ7393562.1"/>
    <property type="molecule type" value="Genomic_DNA"/>
</dbReference>
<proteinExistence type="predicted"/>
<dbReference type="AlphaFoldDB" id="A0A9X0A534"/>
<evidence type="ECO:0000313" key="6">
    <source>
        <dbReference type="EMBL" id="KAJ7393562.1"/>
    </source>
</evidence>
<feature type="domain" description="EGF-like" evidence="5">
    <location>
        <begin position="104"/>
        <end position="119"/>
    </location>
</feature>
<dbReference type="SMART" id="SM00179">
    <property type="entry name" value="EGF_CA"/>
    <property type="match status" value="1"/>
</dbReference>
<evidence type="ECO:0000259" key="5">
    <source>
        <dbReference type="PROSITE" id="PS01186"/>
    </source>
</evidence>
<feature type="signal peptide" evidence="4">
    <location>
        <begin position="1"/>
        <end position="23"/>
    </location>
</feature>
<feature type="chain" id="PRO_5040783229" evidence="4">
    <location>
        <begin position="24"/>
        <end position="589"/>
    </location>
</feature>
<dbReference type="InterPro" id="IPR018097">
    <property type="entry name" value="EGF_Ca-bd_CS"/>
</dbReference>
<evidence type="ECO:0000256" key="4">
    <source>
        <dbReference type="SAM" id="SignalP"/>
    </source>
</evidence>
<dbReference type="InterPro" id="IPR000742">
    <property type="entry name" value="EGF"/>
</dbReference>
<organism evidence="6 7">
    <name type="scientific">Desmophyllum pertusum</name>
    <dbReference type="NCBI Taxonomy" id="174260"/>
    <lineage>
        <taxon>Eukaryota</taxon>
        <taxon>Metazoa</taxon>
        <taxon>Cnidaria</taxon>
        <taxon>Anthozoa</taxon>
        <taxon>Hexacorallia</taxon>
        <taxon>Scleractinia</taxon>
        <taxon>Caryophylliina</taxon>
        <taxon>Caryophylliidae</taxon>
        <taxon>Desmophyllum</taxon>
    </lineage>
</organism>
<dbReference type="InterPro" id="IPR050751">
    <property type="entry name" value="ECM_structural_protein"/>
</dbReference>
<evidence type="ECO:0000256" key="3">
    <source>
        <dbReference type="ARBA" id="ARBA00023157"/>
    </source>
</evidence>
<dbReference type="Gene3D" id="2.10.25.10">
    <property type="entry name" value="Laminin"/>
    <property type="match status" value="2"/>
</dbReference>
<dbReference type="PROSITE" id="PS01187">
    <property type="entry name" value="EGF_CA"/>
    <property type="match status" value="1"/>
</dbReference>
<dbReference type="InterPro" id="IPR001881">
    <property type="entry name" value="EGF-like_Ca-bd_dom"/>
</dbReference>
<reference evidence="6" key="1">
    <citation type="submission" date="2023-01" db="EMBL/GenBank/DDBJ databases">
        <title>Genome assembly of the deep-sea coral Lophelia pertusa.</title>
        <authorList>
            <person name="Herrera S."/>
            <person name="Cordes E."/>
        </authorList>
    </citation>
    <scope>NUCLEOTIDE SEQUENCE</scope>
    <source>
        <strain evidence="6">USNM1676648</strain>
        <tissue evidence="6">Polyp</tissue>
    </source>
</reference>
<dbReference type="PROSITE" id="PS01186">
    <property type="entry name" value="EGF_2"/>
    <property type="match status" value="1"/>
</dbReference>
<evidence type="ECO:0000313" key="7">
    <source>
        <dbReference type="Proteomes" id="UP001163046"/>
    </source>
</evidence>
<gene>
    <name evidence="6" type="primary">MATN2_2</name>
    <name evidence="6" type="ORF">OS493_006547</name>
</gene>
<dbReference type="Proteomes" id="UP001163046">
    <property type="component" value="Unassembled WGS sequence"/>
</dbReference>
<dbReference type="PANTHER" id="PTHR24034">
    <property type="entry name" value="EGF-LIKE DOMAIN-CONTAINING PROTEIN"/>
    <property type="match status" value="1"/>
</dbReference>
<dbReference type="SUPFAM" id="SSF57196">
    <property type="entry name" value="EGF/Laminin"/>
    <property type="match status" value="1"/>
</dbReference>
<name>A0A9X0A534_9CNID</name>
<evidence type="ECO:0000256" key="1">
    <source>
        <dbReference type="ARBA" id="ARBA00022536"/>
    </source>
</evidence>
<sequence length="589" mass="64287">MGPIAKHILAWVVIIFFIGGLHAGIDYPAPARCSSDSDCFKGKAKCIRRECHCSSNAFGDGKNKCDEWGRCPIVAGRDSCIFLGLKAFVNTHCLMKPGSGTLSCKCDNGYFGRPKRPHCTRNSGEQKPCPTSRNQCHKKYGTCNKGLCYCTGLYVGDGLQCREVKSCPKNNKCDTHSTDCVLDPLFPKTPICKCKLGFRKNDDNKCVECLITKHCPKKYSICIKQACTKPECASDTDCNYDENSASCDRGDCKCKDELIREGKKCKPAPIQSCRGDSDCHKNAKCEEHKCICQGWYVGNGRICRASRPCHDVKLCGSHGVCLLDPLLLKTPQCRCEKGYQIYRKNGICAECVSNKDCNTVYSTCIKGECKCKDELIKDGNTCRPDSLPCPKGYRCGKHSTCVVDPLFPDTIDCKCDQGYKKSDSGSCAALSDCEKKGLNCPAGAKCGTVSSGSMGCICKEGYRTIFENDKLTCKDIDECSTGNARCSGDRCTNTVGSYTCVSCPYGFTDGADGLCVGTFKGACNCKQHEDCRRGKCVCKKGYKRNRQRDCVGGNRELEVETGSGHTSHFASHLCTLVVIGVLGNLVFTT</sequence>
<accession>A0A9X0A534</accession>
<dbReference type="OrthoDB" id="6421645at2759"/>
<keyword evidence="4" id="KW-0732">Signal</keyword>
<keyword evidence="3" id="KW-1015">Disulfide bond</keyword>
<keyword evidence="2" id="KW-0677">Repeat</keyword>
<keyword evidence="7" id="KW-1185">Reference proteome</keyword>
<evidence type="ECO:0000256" key="2">
    <source>
        <dbReference type="ARBA" id="ARBA00022737"/>
    </source>
</evidence>